<proteinExistence type="predicted"/>
<dbReference type="OrthoDB" id="9782229at2"/>
<evidence type="ECO:0000256" key="3">
    <source>
        <dbReference type="ARBA" id="ARBA00023237"/>
    </source>
</evidence>
<dbReference type="PROSITE" id="PS51123">
    <property type="entry name" value="OMPA_2"/>
    <property type="match status" value="1"/>
</dbReference>
<evidence type="ECO:0000256" key="5">
    <source>
        <dbReference type="SAM" id="MobiDB-lite"/>
    </source>
</evidence>
<dbReference type="InterPro" id="IPR006665">
    <property type="entry name" value="OmpA-like"/>
</dbReference>
<evidence type="ECO:0000256" key="1">
    <source>
        <dbReference type="ARBA" id="ARBA00004442"/>
    </source>
</evidence>
<dbReference type="EMBL" id="PDEP01000001">
    <property type="protein sequence ID" value="PEN09349.1"/>
    <property type="molecule type" value="Genomic_DNA"/>
</dbReference>
<evidence type="ECO:0000313" key="7">
    <source>
        <dbReference type="EMBL" id="PEN09349.1"/>
    </source>
</evidence>
<dbReference type="InterPro" id="IPR006664">
    <property type="entry name" value="OMP_bac"/>
</dbReference>
<feature type="region of interest" description="Disordered" evidence="5">
    <location>
        <begin position="64"/>
        <end position="84"/>
    </location>
</feature>
<dbReference type="InterPro" id="IPR050330">
    <property type="entry name" value="Bact_OuterMem_StrucFunc"/>
</dbReference>
<evidence type="ECO:0000256" key="2">
    <source>
        <dbReference type="ARBA" id="ARBA00023136"/>
    </source>
</evidence>
<dbReference type="AlphaFoldDB" id="A0A2H3P4A8"/>
<dbReference type="InterPro" id="IPR036737">
    <property type="entry name" value="OmpA-like_sf"/>
</dbReference>
<dbReference type="PANTHER" id="PTHR30329:SF21">
    <property type="entry name" value="LIPOPROTEIN YIAD-RELATED"/>
    <property type="match status" value="1"/>
</dbReference>
<keyword evidence="3" id="KW-0998">Cell outer membrane</keyword>
<keyword evidence="8" id="KW-1185">Reference proteome</keyword>
<sequence length="428" mass="46744">MTGRICAVMGVLLVAIIGLSGIGVHAQDLTPSSQSYPDGHGGEITFPMGDQSFADAIEHQMVGDPSGGAFSERPEALVGPPRFEDDGADAVYTLGCGGTIEVAFTQNTLIDIPGRDLYVFEVGRDIEAMAVAVSQDGQTWTRVGMVSGGNASLDIGPFTPAGHHYRYVRLVDLKEVCEGRTPGADVDAIGAIGAATRLQVDSAVLFDTDDATLKEEAFSILDDIIARIPNPRQTQIEVLGHTDNTGAAAYNQGLSERRAETVANYLRRESGFVDDMVVPRGYGETRPIASNNTAEGRRRNRRVEFNVRTMHTVRDTTADVRQEVLGVWNTTEYGILEIQQRLDSGRVFGTYSEQPRTMTGTFTSATVFEGIWMQPNSPRTCATEEGGYQHWGRVRMEFDSTDRDTFTGSYSYCDDPPGEHVFEGRRMM</sequence>
<gene>
    <name evidence="7" type="ORF">CRI93_01065</name>
</gene>
<dbReference type="Gene3D" id="3.30.1330.60">
    <property type="entry name" value="OmpA-like domain"/>
    <property type="match status" value="1"/>
</dbReference>
<dbReference type="GO" id="GO:0009279">
    <property type="term" value="C:cell outer membrane"/>
    <property type="evidence" value="ECO:0007669"/>
    <property type="project" value="UniProtKB-SubCell"/>
</dbReference>
<keyword evidence="2 4" id="KW-0472">Membrane</keyword>
<accession>A0A2H3P4A8</accession>
<dbReference type="PANTHER" id="PTHR30329">
    <property type="entry name" value="STATOR ELEMENT OF FLAGELLAR MOTOR COMPLEX"/>
    <property type="match status" value="1"/>
</dbReference>
<organism evidence="7 8">
    <name type="scientific">Longimonas halophila</name>
    <dbReference type="NCBI Taxonomy" id="1469170"/>
    <lineage>
        <taxon>Bacteria</taxon>
        <taxon>Pseudomonadati</taxon>
        <taxon>Rhodothermota</taxon>
        <taxon>Rhodothermia</taxon>
        <taxon>Rhodothermales</taxon>
        <taxon>Salisaetaceae</taxon>
        <taxon>Longimonas</taxon>
    </lineage>
</organism>
<dbReference type="SUPFAM" id="SSF103088">
    <property type="entry name" value="OmpA-like"/>
    <property type="match status" value="1"/>
</dbReference>
<name>A0A2H3P4A8_9BACT</name>
<comment type="caution">
    <text evidence="7">The sequence shown here is derived from an EMBL/GenBank/DDBJ whole genome shotgun (WGS) entry which is preliminary data.</text>
</comment>
<reference evidence="7 8" key="1">
    <citation type="submission" date="2017-10" db="EMBL/GenBank/DDBJ databases">
        <title>Draft genome of Longimonas halophila.</title>
        <authorList>
            <person name="Goh K.M."/>
            <person name="Shamsir M.S."/>
            <person name="Lim S.W."/>
        </authorList>
    </citation>
    <scope>NUCLEOTIDE SEQUENCE [LARGE SCALE GENOMIC DNA]</scope>
    <source>
        <strain evidence="7 8">KCTC 42399</strain>
    </source>
</reference>
<evidence type="ECO:0000259" key="6">
    <source>
        <dbReference type="PROSITE" id="PS51123"/>
    </source>
</evidence>
<protein>
    <recommendedName>
        <fullName evidence="6">OmpA-like domain-containing protein</fullName>
    </recommendedName>
</protein>
<dbReference type="RefSeq" id="WP_098060748.1">
    <property type="nucleotide sequence ID" value="NZ_PDEP01000001.1"/>
</dbReference>
<dbReference type="Proteomes" id="UP000221024">
    <property type="component" value="Unassembled WGS sequence"/>
</dbReference>
<feature type="domain" description="OmpA-like" evidence="6">
    <location>
        <begin position="193"/>
        <end position="311"/>
    </location>
</feature>
<comment type="subcellular location">
    <subcellularLocation>
        <location evidence="1">Cell outer membrane</location>
    </subcellularLocation>
</comment>
<dbReference type="PRINTS" id="PR01021">
    <property type="entry name" value="OMPADOMAIN"/>
</dbReference>
<evidence type="ECO:0000256" key="4">
    <source>
        <dbReference type="PROSITE-ProRule" id="PRU00473"/>
    </source>
</evidence>
<dbReference type="CDD" id="cd07185">
    <property type="entry name" value="OmpA_C-like"/>
    <property type="match status" value="1"/>
</dbReference>
<dbReference type="Pfam" id="PF00691">
    <property type="entry name" value="OmpA"/>
    <property type="match status" value="1"/>
</dbReference>
<evidence type="ECO:0000313" key="8">
    <source>
        <dbReference type="Proteomes" id="UP000221024"/>
    </source>
</evidence>